<dbReference type="EMBL" id="CAQQ02387426">
    <property type="status" value="NOT_ANNOTATED_CDS"/>
    <property type="molecule type" value="Genomic_DNA"/>
</dbReference>
<organism evidence="2 3">
    <name type="scientific">Megaselia scalaris</name>
    <name type="common">Humpbacked fly</name>
    <name type="synonym">Phora scalaris</name>
    <dbReference type="NCBI Taxonomy" id="36166"/>
    <lineage>
        <taxon>Eukaryota</taxon>
        <taxon>Metazoa</taxon>
        <taxon>Ecdysozoa</taxon>
        <taxon>Arthropoda</taxon>
        <taxon>Hexapoda</taxon>
        <taxon>Insecta</taxon>
        <taxon>Pterygota</taxon>
        <taxon>Neoptera</taxon>
        <taxon>Endopterygota</taxon>
        <taxon>Diptera</taxon>
        <taxon>Brachycera</taxon>
        <taxon>Muscomorpha</taxon>
        <taxon>Platypezoidea</taxon>
        <taxon>Phoridae</taxon>
        <taxon>Megaseliini</taxon>
        <taxon>Megaselia</taxon>
    </lineage>
</organism>
<dbReference type="Pfam" id="PF03417">
    <property type="entry name" value="AAT"/>
    <property type="match status" value="1"/>
</dbReference>
<feature type="domain" description="Peptidase C45 hydrolase" evidence="1">
    <location>
        <begin position="26"/>
        <end position="108"/>
    </location>
</feature>
<dbReference type="AlphaFoldDB" id="T1GYB3"/>
<protein>
    <recommendedName>
        <fullName evidence="1">Peptidase C45 hydrolase domain-containing protein</fullName>
    </recommendedName>
</protein>
<evidence type="ECO:0000313" key="2">
    <source>
        <dbReference type="EnsemblMetazoa" id="MESCA008837-PA"/>
    </source>
</evidence>
<dbReference type="EnsemblMetazoa" id="MESCA008837-RA">
    <property type="protein sequence ID" value="MESCA008837-PA"/>
    <property type="gene ID" value="MESCA008837"/>
</dbReference>
<keyword evidence="3" id="KW-1185">Reference proteome</keyword>
<dbReference type="InterPro" id="IPR005079">
    <property type="entry name" value="Peptidase_C45_hydrolase"/>
</dbReference>
<dbReference type="STRING" id="36166.T1GYB3"/>
<dbReference type="Proteomes" id="UP000015102">
    <property type="component" value="Unassembled WGS sequence"/>
</dbReference>
<dbReference type="OMA" id="TETMNNY"/>
<dbReference type="HOGENOM" id="CLU_2161222_0_0_1"/>
<dbReference type="InterPro" id="IPR047801">
    <property type="entry name" value="Peptidase_C45"/>
</dbReference>
<dbReference type="Gene3D" id="3.60.60.10">
    <property type="entry name" value="Penicillin V Acylase, Chain A"/>
    <property type="match status" value="1"/>
</dbReference>
<accession>T1GYB3</accession>
<reference evidence="2" key="2">
    <citation type="submission" date="2015-06" db="UniProtKB">
        <authorList>
            <consortium name="EnsemblMetazoa"/>
        </authorList>
    </citation>
    <scope>IDENTIFICATION</scope>
</reference>
<reference evidence="3" key="1">
    <citation type="submission" date="2013-02" db="EMBL/GenBank/DDBJ databases">
        <authorList>
            <person name="Hughes D."/>
        </authorList>
    </citation>
    <scope>NUCLEOTIDE SEQUENCE</scope>
    <source>
        <strain>Durham</strain>
        <strain evidence="3">NC isolate 2 -- Noor lab</strain>
    </source>
</reference>
<name>T1GYB3_MEGSC</name>
<dbReference type="PANTHER" id="PTHR34180:SF1">
    <property type="entry name" value="BETA-ALANYL-DOPAMINE_CARCININE HYDROLASE"/>
    <property type="match status" value="1"/>
</dbReference>
<evidence type="ECO:0000313" key="3">
    <source>
        <dbReference type="Proteomes" id="UP000015102"/>
    </source>
</evidence>
<proteinExistence type="predicted"/>
<evidence type="ECO:0000259" key="1">
    <source>
        <dbReference type="Pfam" id="PF03417"/>
    </source>
</evidence>
<dbReference type="PANTHER" id="PTHR34180">
    <property type="entry name" value="PEPTIDASE C45"/>
    <property type="match status" value="1"/>
</dbReference>
<sequence>MDEILPLSLEATNKVQEPVGCSTIIVNTDEEEILAHTEDALTETMNNYYFVVAHIINDEPQGKYSVKEERFMSLCYAGHLPGYTMNYNHHGLVFSINTISAKHLKSGKTRE</sequence>